<dbReference type="AlphaFoldDB" id="A0A5B8FWU1"/>
<proteinExistence type="predicted"/>
<dbReference type="RefSeq" id="WP_138572296.1">
    <property type="nucleotide sequence ID" value="NZ_CP040818.1"/>
</dbReference>
<evidence type="ECO:0000313" key="3">
    <source>
        <dbReference type="Proteomes" id="UP000305888"/>
    </source>
</evidence>
<dbReference type="PANTHER" id="PTHR42686:SF1">
    <property type="entry name" value="GH17980P-RELATED"/>
    <property type="match status" value="1"/>
</dbReference>
<evidence type="ECO:0000313" key="2">
    <source>
        <dbReference type="EMBL" id="QDL91650.1"/>
    </source>
</evidence>
<reference evidence="2 3" key="1">
    <citation type="submission" date="2019-06" db="EMBL/GenBank/DDBJ databases">
        <title>Genome sequence of Rhodobacteraceae bacterium D4M1.</title>
        <authorList>
            <person name="Cao J."/>
        </authorList>
    </citation>
    <scope>NUCLEOTIDE SEQUENCE [LARGE SCALE GENOMIC DNA]</scope>
    <source>
        <strain evidence="2 3">D4M1</strain>
    </source>
</reference>
<dbReference type="Pfam" id="PF00248">
    <property type="entry name" value="Aldo_ket_red"/>
    <property type="match status" value="1"/>
</dbReference>
<dbReference type="Gene3D" id="3.20.20.100">
    <property type="entry name" value="NADP-dependent oxidoreductase domain"/>
    <property type="match status" value="1"/>
</dbReference>
<dbReference type="KEGG" id="ppru:FDP22_07530"/>
<dbReference type="GO" id="GO:0005829">
    <property type="term" value="C:cytosol"/>
    <property type="evidence" value="ECO:0007669"/>
    <property type="project" value="TreeGrafter"/>
</dbReference>
<dbReference type="InterPro" id="IPR036812">
    <property type="entry name" value="NAD(P)_OxRdtase_dom_sf"/>
</dbReference>
<dbReference type="Proteomes" id="UP000305888">
    <property type="component" value="Chromosome"/>
</dbReference>
<feature type="domain" description="NADP-dependent oxidoreductase" evidence="1">
    <location>
        <begin position="15"/>
        <end position="316"/>
    </location>
</feature>
<dbReference type="EMBL" id="CP040818">
    <property type="protein sequence ID" value="QDL91650.1"/>
    <property type="molecule type" value="Genomic_DNA"/>
</dbReference>
<dbReference type="PANTHER" id="PTHR42686">
    <property type="entry name" value="GH17980P-RELATED"/>
    <property type="match status" value="1"/>
</dbReference>
<gene>
    <name evidence="2" type="ORF">FDP22_07530</name>
</gene>
<dbReference type="SUPFAM" id="SSF51430">
    <property type="entry name" value="NAD(P)-linked oxidoreductase"/>
    <property type="match status" value="1"/>
</dbReference>
<keyword evidence="3" id="KW-1185">Reference proteome</keyword>
<dbReference type="InterPro" id="IPR023210">
    <property type="entry name" value="NADP_OxRdtase_dom"/>
</dbReference>
<name>A0A5B8FWU1_9RHOB</name>
<dbReference type="OrthoDB" id="9768851at2"/>
<evidence type="ECO:0000259" key="1">
    <source>
        <dbReference type="Pfam" id="PF00248"/>
    </source>
</evidence>
<accession>A0A5B8FWU1</accession>
<sequence length="322" mass="33608">MDTRSIGRTAVKVTELSFGCAGIGNLYRAIPDADALAVLETAWEAGIRYFDTAPHYGRGLSETRLGAFLAGRPRADWVVSTKVGRVLSPAAGPIAEADGFVSPLPNDVRYDYSGDGIEESLAQSCDRLGTGVIDIVYVHDIGAYTHGAANAGHMEAFLGSGYARLVRLKEQGRIGAFGLGVNETQVCLDVMDHGPIDAILLAGRLTLLDRSAEAELVGRCRAAGTSLVLGGIFNSGILATGPVPGATYDYGPAPREVLERVAALQAEAERHGLPLAAAALHFALRHPAAASVLIGTAKPSSLKRNLAALDLPVPAEAEALFA</sequence>
<dbReference type="GO" id="GO:0016491">
    <property type="term" value="F:oxidoreductase activity"/>
    <property type="evidence" value="ECO:0007669"/>
    <property type="project" value="InterPro"/>
</dbReference>
<organism evidence="2 3">
    <name type="scientific">Paroceanicella profunda</name>
    <dbReference type="NCBI Taxonomy" id="2579971"/>
    <lineage>
        <taxon>Bacteria</taxon>
        <taxon>Pseudomonadati</taxon>
        <taxon>Pseudomonadota</taxon>
        <taxon>Alphaproteobacteria</taxon>
        <taxon>Rhodobacterales</taxon>
        <taxon>Paracoccaceae</taxon>
        <taxon>Paroceanicella</taxon>
    </lineage>
</organism>
<dbReference type="InterPro" id="IPR020471">
    <property type="entry name" value="AKR"/>
</dbReference>
<protein>
    <submittedName>
        <fullName evidence="2">Aldo/keto reductase</fullName>
    </submittedName>
</protein>